<dbReference type="Pfam" id="PF01151">
    <property type="entry name" value="ELO"/>
    <property type="match status" value="1"/>
</dbReference>
<evidence type="ECO:0000256" key="10">
    <source>
        <dbReference type="RuleBase" id="RU361115"/>
    </source>
</evidence>
<keyword evidence="7 10" id="KW-0443">Lipid metabolism</keyword>
<evidence type="ECO:0000313" key="12">
    <source>
        <dbReference type="Proteomes" id="UP000838878"/>
    </source>
</evidence>
<feature type="transmembrane region" description="Helical" evidence="10">
    <location>
        <begin position="110"/>
        <end position="135"/>
    </location>
</feature>
<dbReference type="EMBL" id="OV170227">
    <property type="protein sequence ID" value="CAH0728027.1"/>
    <property type="molecule type" value="Genomic_DNA"/>
</dbReference>
<feature type="transmembrane region" description="Helical" evidence="10">
    <location>
        <begin position="233"/>
        <end position="255"/>
    </location>
</feature>
<evidence type="ECO:0000256" key="2">
    <source>
        <dbReference type="ARBA" id="ARBA00022516"/>
    </source>
</evidence>
<keyword evidence="12" id="KW-1185">Reference proteome</keyword>
<feature type="transmembrane region" description="Helical" evidence="10">
    <location>
        <begin position="171"/>
        <end position="193"/>
    </location>
</feature>
<dbReference type="GO" id="GO:0042761">
    <property type="term" value="P:very long-chain fatty acid biosynthetic process"/>
    <property type="evidence" value="ECO:0007669"/>
    <property type="project" value="TreeGrafter"/>
</dbReference>
<dbReference type="GO" id="GO:0030148">
    <property type="term" value="P:sphingolipid biosynthetic process"/>
    <property type="evidence" value="ECO:0007669"/>
    <property type="project" value="TreeGrafter"/>
</dbReference>
<keyword evidence="9 10" id="KW-0275">Fatty acid biosynthesis</keyword>
<organism evidence="11 12">
    <name type="scientific">Brenthis ino</name>
    <name type="common">lesser marbled fritillary</name>
    <dbReference type="NCBI Taxonomy" id="405034"/>
    <lineage>
        <taxon>Eukaryota</taxon>
        <taxon>Metazoa</taxon>
        <taxon>Ecdysozoa</taxon>
        <taxon>Arthropoda</taxon>
        <taxon>Hexapoda</taxon>
        <taxon>Insecta</taxon>
        <taxon>Pterygota</taxon>
        <taxon>Neoptera</taxon>
        <taxon>Endopterygota</taxon>
        <taxon>Lepidoptera</taxon>
        <taxon>Glossata</taxon>
        <taxon>Ditrysia</taxon>
        <taxon>Papilionoidea</taxon>
        <taxon>Nymphalidae</taxon>
        <taxon>Heliconiinae</taxon>
        <taxon>Argynnini</taxon>
        <taxon>Brenthis</taxon>
    </lineage>
</organism>
<feature type="transmembrane region" description="Helical" evidence="10">
    <location>
        <begin position="205"/>
        <end position="227"/>
    </location>
</feature>
<dbReference type="InterPro" id="IPR002076">
    <property type="entry name" value="ELO_fam"/>
</dbReference>
<feature type="non-terminal residue" evidence="11">
    <location>
        <position position="280"/>
    </location>
</feature>
<dbReference type="GO" id="GO:0009922">
    <property type="term" value="F:fatty acid elongase activity"/>
    <property type="evidence" value="ECO:0007669"/>
    <property type="project" value="UniProtKB-EC"/>
</dbReference>
<evidence type="ECO:0000256" key="8">
    <source>
        <dbReference type="ARBA" id="ARBA00023136"/>
    </source>
</evidence>
<evidence type="ECO:0000256" key="4">
    <source>
        <dbReference type="ARBA" id="ARBA00022692"/>
    </source>
</evidence>
<keyword evidence="5 10" id="KW-0276">Fatty acid metabolism</keyword>
<dbReference type="AlphaFoldDB" id="A0A8J9VA44"/>
<dbReference type="OrthoDB" id="434092at2759"/>
<evidence type="ECO:0000256" key="1">
    <source>
        <dbReference type="ARBA" id="ARBA00004141"/>
    </source>
</evidence>
<comment type="catalytic activity">
    <reaction evidence="10">
        <text>a very-long-chain acyl-CoA + malonyl-CoA + H(+) = a very-long-chain 3-oxoacyl-CoA + CO2 + CoA</text>
        <dbReference type="Rhea" id="RHEA:32727"/>
        <dbReference type="ChEBI" id="CHEBI:15378"/>
        <dbReference type="ChEBI" id="CHEBI:16526"/>
        <dbReference type="ChEBI" id="CHEBI:57287"/>
        <dbReference type="ChEBI" id="CHEBI:57384"/>
        <dbReference type="ChEBI" id="CHEBI:90725"/>
        <dbReference type="ChEBI" id="CHEBI:90736"/>
        <dbReference type="EC" id="2.3.1.199"/>
    </reaction>
</comment>
<evidence type="ECO:0000313" key="11">
    <source>
        <dbReference type="EMBL" id="CAH0728027.1"/>
    </source>
</evidence>
<evidence type="ECO:0000256" key="6">
    <source>
        <dbReference type="ARBA" id="ARBA00022989"/>
    </source>
</evidence>
<proteinExistence type="inferred from homology"/>
<dbReference type="GO" id="GO:0019367">
    <property type="term" value="P:fatty acid elongation, saturated fatty acid"/>
    <property type="evidence" value="ECO:0007669"/>
    <property type="project" value="TreeGrafter"/>
</dbReference>
<dbReference type="EC" id="2.3.1.199" evidence="10"/>
<comment type="subcellular location">
    <subcellularLocation>
        <location evidence="1">Membrane</location>
        <topology evidence="1">Multi-pass membrane protein</topology>
    </subcellularLocation>
</comment>
<reference evidence="11" key="1">
    <citation type="submission" date="2021-12" db="EMBL/GenBank/DDBJ databases">
        <authorList>
            <person name="Martin H S."/>
        </authorList>
    </citation>
    <scope>NUCLEOTIDE SEQUENCE</scope>
</reference>
<keyword evidence="3 10" id="KW-0808">Transferase</keyword>
<protein>
    <recommendedName>
        <fullName evidence="10">Elongation of very long chain fatty acids protein</fullName>
        <ecNumber evidence="10">2.3.1.199</ecNumber>
    </recommendedName>
    <alternativeName>
        <fullName evidence="10">Very-long-chain 3-oxoacyl-CoA synthase</fullName>
    </alternativeName>
</protein>
<dbReference type="GO" id="GO:0034626">
    <property type="term" value="P:fatty acid elongation, polyunsaturated fatty acid"/>
    <property type="evidence" value="ECO:0007669"/>
    <property type="project" value="TreeGrafter"/>
</dbReference>
<evidence type="ECO:0000256" key="3">
    <source>
        <dbReference type="ARBA" id="ARBA00022679"/>
    </source>
</evidence>
<sequence length="280" mass="32907">MAGVVEYLYDGYKYLFEDLVHPLSKDYFLVSHPLKIISILVAYNFFCLRLGPWFMKDRKPYDLKNVIKIYNIFQILVSLYIFYVGSVYIFNKDFDFRCSPVDDPTSERAAMIVPNVYIFFVVKLIDLLDTVFFVLRKSFRQITPLHVHHHTMMPLASWFGLTYFPGGQSVLIGHVNALVHAIMYSYYLIAGLGEEYKKYLWWKKYLTMMQLVQFCIFIIQATLSLFYDCGFPIFLKMMTIIYAATFINLFGRFYYNSYVKPNKSNSVQNGNSKVKTAKVH</sequence>
<dbReference type="GO" id="GO:0005789">
    <property type="term" value="C:endoplasmic reticulum membrane"/>
    <property type="evidence" value="ECO:0007669"/>
    <property type="project" value="TreeGrafter"/>
</dbReference>
<gene>
    <name evidence="11" type="ORF">BINO364_LOCUS13292</name>
</gene>
<name>A0A8J9VA44_9NEOP</name>
<dbReference type="GO" id="GO:0034625">
    <property type="term" value="P:fatty acid elongation, monounsaturated fatty acid"/>
    <property type="evidence" value="ECO:0007669"/>
    <property type="project" value="TreeGrafter"/>
</dbReference>
<evidence type="ECO:0000256" key="9">
    <source>
        <dbReference type="ARBA" id="ARBA00023160"/>
    </source>
</evidence>
<evidence type="ECO:0000256" key="5">
    <source>
        <dbReference type="ARBA" id="ARBA00022832"/>
    </source>
</evidence>
<feature type="transmembrane region" description="Helical" evidence="10">
    <location>
        <begin position="147"/>
        <end position="165"/>
    </location>
</feature>
<keyword evidence="8 10" id="KW-0472">Membrane</keyword>
<keyword evidence="4 10" id="KW-0812">Transmembrane</keyword>
<feature type="transmembrane region" description="Helical" evidence="10">
    <location>
        <begin position="27"/>
        <end position="48"/>
    </location>
</feature>
<keyword evidence="2 10" id="KW-0444">Lipid biosynthesis</keyword>
<accession>A0A8J9VA44</accession>
<feature type="transmembrane region" description="Helical" evidence="10">
    <location>
        <begin position="69"/>
        <end position="90"/>
    </location>
</feature>
<keyword evidence="6 10" id="KW-1133">Transmembrane helix</keyword>
<dbReference type="PANTHER" id="PTHR11157">
    <property type="entry name" value="FATTY ACID ACYL TRANSFERASE-RELATED"/>
    <property type="match status" value="1"/>
</dbReference>
<evidence type="ECO:0000256" key="7">
    <source>
        <dbReference type="ARBA" id="ARBA00023098"/>
    </source>
</evidence>
<dbReference type="PANTHER" id="PTHR11157:SF116">
    <property type="entry name" value="ELONGATION OF VERY LONG CHAIN FATTY ACIDS PROTEIN-RELATED"/>
    <property type="match status" value="1"/>
</dbReference>
<comment type="similarity">
    <text evidence="10">Belongs to the ELO family.</text>
</comment>
<dbReference type="Proteomes" id="UP000838878">
    <property type="component" value="Chromosome 7"/>
</dbReference>